<proteinExistence type="predicted"/>
<name>A0A9X5GSW9_9FIRM</name>
<dbReference type="Proteomes" id="UP001154420">
    <property type="component" value="Unassembled WGS sequence"/>
</dbReference>
<dbReference type="EMBL" id="QZDT01000038">
    <property type="protein sequence ID" value="NBJ94433.1"/>
    <property type="molecule type" value="Genomic_DNA"/>
</dbReference>
<comment type="caution">
    <text evidence="1">The sequence shown here is derived from an EMBL/GenBank/DDBJ whole genome shotgun (WGS) entry which is preliminary data.</text>
</comment>
<reference evidence="1" key="1">
    <citation type="submission" date="2018-09" db="EMBL/GenBank/DDBJ databases">
        <title>Murine metabolic-syndrome-specific gut microbial biobank.</title>
        <authorList>
            <person name="Liu C."/>
        </authorList>
    </citation>
    <scope>NUCLEOTIDE SEQUENCE</scope>
    <source>
        <strain evidence="1">D42-62</strain>
    </source>
</reference>
<gene>
    <name evidence="1" type="ORF">D5281_18045</name>
</gene>
<evidence type="ECO:0000313" key="2">
    <source>
        <dbReference type="Proteomes" id="UP001154420"/>
    </source>
</evidence>
<evidence type="ECO:0000313" key="1">
    <source>
        <dbReference type="EMBL" id="NBJ94433.1"/>
    </source>
</evidence>
<protein>
    <submittedName>
        <fullName evidence="1">Uncharacterized protein</fullName>
    </submittedName>
</protein>
<organism evidence="1 2">
    <name type="scientific">Parablautia muri</name>
    <dbReference type="NCBI Taxonomy" id="2320879"/>
    <lineage>
        <taxon>Bacteria</taxon>
        <taxon>Bacillati</taxon>
        <taxon>Bacillota</taxon>
        <taxon>Clostridia</taxon>
        <taxon>Lachnospirales</taxon>
        <taxon>Lachnospiraceae</taxon>
        <taxon>Parablautia</taxon>
    </lineage>
</organism>
<dbReference type="AlphaFoldDB" id="A0A9X5GSW9"/>
<accession>A0A9X5GSW9</accession>
<sequence>MLKSGKGSRLRDRLRDISMGRTAGIYRMFVYMCFGRKIVGNIDHFHNNIRRIFGDVVKP</sequence>
<keyword evidence="2" id="KW-1185">Reference proteome</keyword>